<proteinExistence type="predicted"/>
<evidence type="ECO:0000256" key="1">
    <source>
        <dbReference type="ARBA" id="ARBA00022741"/>
    </source>
</evidence>
<keyword evidence="5" id="KW-0472">Membrane</keyword>
<evidence type="ECO:0000313" key="8">
    <source>
        <dbReference type="EMBL" id="CAD1837288.1"/>
    </source>
</evidence>
<keyword evidence="6" id="KW-0732">Signal</keyword>
<feature type="domain" description="Protein kinase" evidence="7">
    <location>
        <begin position="343"/>
        <end position="495"/>
    </location>
</feature>
<evidence type="ECO:0000256" key="5">
    <source>
        <dbReference type="SAM" id="Phobius"/>
    </source>
</evidence>
<dbReference type="AlphaFoldDB" id="A0A6V7Q2R5"/>
<keyword evidence="5" id="KW-0812">Transmembrane</keyword>
<dbReference type="Gene3D" id="2.10.25.10">
    <property type="entry name" value="Laminin"/>
    <property type="match status" value="1"/>
</dbReference>
<keyword evidence="1 3" id="KW-0547">Nucleotide-binding</keyword>
<evidence type="ECO:0000256" key="6">
    <source>
        <dbReference type="SAM" id="SignalP"/>
    </source>
</evidence>
<dbReference type="InterPro" id="IPR011009">
    <property type="entry name" value="Kinase-like_dom_sf"/>
</dbReference>
<dbReference type="Gene3D" id="3.30.200.20">
    <property type="entry name" value="Phosphorylase Kinase, domain 1"/>
    <property type="match status" value="1"/>
</dbReference>
<dbReference type="PROSITE" id="PS00107">
    <property type="entry name" value="PROTEIN_KINASE_ATP"/>
    <property type="match status" value="1"/>
</dbReference>
<feature type="region of interest" description="Disordered" evidence="4">
    <location>
        <begin position="28"/>
        <end position="113"/>
    </location>
</feature>
<evidence type="ECO:0000256" key="3">
    <source>
        <dbReference type="PROSITE-ProRule" id="PRU10141"/>
    </source>
</evidence>
<dbReference type="PANTHER" id="PTHR46008:SF62">
    <property type="entry name" value="PROTEIN KINASE DOMAIN-CONTAINING PROTEIN"/>
    <property type="match status" value="1"/>
</dbReference>
<dbReference type="PANTHER" id="PTHR46008">
    <property type="entry name" value="LEAF RUST 10 DISEASE-RESISTANCE LOCUS RECEPTOR-LIKE PROTEIN KINASE-LIKE 1.4"/>
    <property type="match status" value="1"/>
</dbReference>
<accession>A0A6V7Q2R5</accession>
<feature type="binding site" evidence="3">
    <location>
        <position position="372"/>
    </location>
    <ligand>
        <name>ATP</name>
        <dbReference type="ChEBI" id="CHEBI:30616"/>
    </ligand>
</feature>
<dbReference type="PROSITE" id="PS50011">
    <property type="entry name" value="PROTEIN_KINASE_DOM"/>
    <property type="match status" value="1"/>
</dbReference>
<dbReference type="SUPFAM" id="SSF56112">
    <property type="entry name" value="Protein kinase-like (PK-like)"/>
    <property type="match status" value="1"/>
</dbReference>
<feature type="compositionally biased region" description="Polar residues" evidence="4">
    <location>
        <begin position="28"/>
        <end position="37"/>
    </location>
</feature>
<dbReference type="Pfam" id="PF07714">
    <property type="entry name" value="PK_Tyr_Ser-Thr"/>
    <property type="match status" value="1"/>
</dbReference>
<dbReference type="Gene3D" id="1.10.510.10">
    <property type="entry name" value="Transferase(Phosphotransferase) domain 1"/>
    <property type="match status" value="1"/>
</dbReference>
<dbReference type="GO" id="GO:0004672">
    <property type="term" value="F:protein kinase activity"/>
    <property type="evidence" value="ECO:0007669"/>
    <property type="project" value="InterPro"/>
</dbReference>
<name>A0A6V7Q2R5_ANACO</name>
<dbReference type="InterPro" id="IPR017441">
    <property type="entry name" value="Protein_kinase_ATP_BS"/>
</dbReference>
<gene>
    <name evidence="8" type="ORF">CB5_LOCUS20499</name>
</gene>
<sequence length="495" mass="54168">MLLQLQLLLFLRLLGLASAAAAQQTNPEIGSNCSQTCGPPPSPTPSASPRLPDQPHLLRRRLRRHPDRRARGAQLLLRPPRRQRAPFLRPLPLPRPRRPLRPQPRPHLGQRPRPRQLHLLLLLPRLRPRPRLRPASASACAVPAALLRKNCGGVSCYYSAAGGAESPGFLAVPSVADEGCGVLVTSLGYEPAEAKTRLPALVFETAELGWWLDGSCRCSDHANCTQLISPYTRKPAFYCSCFDGFYGDGFSDGLGCRKVGLPKCSASKYVSGGCGGRNRVGLLVGGMLSGAAIMAVLAGVCLLIRRRSSSLRKRKSTKRLLSEASCAVPLFPYKDIEKATNGFSEEQRLGTGAYGTVYAGKLSNDKLVAIKKIKQRDSSDSMEQVMNEIKLLSSVSHPNLVRLLGCCIERGEQILVYEFMPNGTLAQHLQRERGRPPLPWTVRLTIAMDTAKAIAYLHSAIHPPIYTTETSSPATYCWITSTIPRSRTLGFLGWV</sequence>
<evidence type="ECO:0000259" key="7">
    <source>
        <dbReference type="PROSITE" id="PS50011"/>
    </source>
</evidence>
<keyword evidence="5" id="KW-1133">Transmembrane helix</keyword>
<feature type="chain" id="PRO_5028240527" description="Protein kinase domain-containing protein" evidence="6">
    <location>
        <begin position="20"/>
        <end position="495"/>
    </location>
</feature>
<keyword evidence="2 3" id="KW-0067">ATP-binding</keyword>
<reference evidence="8" key="1">
    <citation type="submission" date="2020-07" db="EMBL/GenBank/DDBJ databases">
        <authorList>
            <person name="Lin J."/>
        </authorList>
    </citation>
    <scope>NUCLEOTIDE SEQUENCE</scope>
</reference>
<feature type="transmembrane region" description="Helical" evidence="5">
    <location>
        <begin position="280"/>
        <end position="304"/>
    </location>
</feature>
<evidence type="ECO:0000256" key="2">
    <source>
        <dbReference type="ARBA" id="ARBA00022840"/>
    </source>
</evidence>
<protein>
    <recommendedName>
        <fullName evidence="7">Protein kinase domain-containing protein</fullName>
    </recommendedName>
</protein>
<dbReference type="EMBL" id="LR862132">
    <property type="protein sequence ID" value="CAD1837288.1"/>
    <property type="molecule type" value="Genomic_DNA"/>
</dbReference>
<dbReference type="GO" id="GO:0005524">
    <property type="term" value="F:ATP binding"/>
    <property type="evidence" value="ECO:0007669"/>
    <property type="project" value="UniProtKB-UniRule"/>
</dbReference>
<feature type="signal peptide" evidence="6">
    <location>
        <begin position="1"/>
        <end position="19"/>
    </location>
</feature>
<dbReference type="FunFam" id="3.30.200.20:FF:000481">
    <property type="entry name" value="Wall-associated receptor kinase-like 14"/>
    <property type="match status" value="1"/>
</dbReference>
<dbReference type="InterPro" id="IPR001245">
    <property type="entry name" value="Ser-Thr/Tyr_kinase_cat_dom"/>
</dbReference>
<evidence type="ECO:0000256" key="4">
    <source>
        <dbReference type="SAM" id="MobiDB-lite"/>
    </source>
</evidence>
<organism evidence="8">
    <name type="scientific">Ananas comosus var. bracteatus</name>
    <name type="common">red pineapple</name>
    <dbReference type="NCBI Taxonomy" id="296719"/>
    <lineage>
        <taxon>Eukaryota</taxon>
        <taxon>Viridiplantae</taxon>
        <taxon>Streptophyta</taxon>
        <taxon>Embryophyta</taxon>
        <taxon>Tracheophyta</taxon>
        <taxon>Spermatophyta</taxon>
        <taxon>Magnoliopsida</taxon>
        <taxon>Liliopsida</taxon>
        <taxon>Poales</taxon>
        <taxon>Bromeliaceae</taxon>
        <taxon>Bromelioideae</taxon>
        <taxon>Ananas</taxon>
    </lineage>
</organism>
<dbReference type="InterPro" id="IPR000719">
    <property type="entry name" value="Prot_kinase_dom"/>
</dbReference>
<feature type="compositionally biased region" description="Basic residues" evidence="4">
    <location>
        <begin position="57"/>
        <end position="68"/>
    </location>
</feature>